<dbReference type="Gene3D" id="3.30.300.210">
    <property type="entry name" value="Nutrient germinant receptor protein C, domain 3"/>
    <property type="match status" value="1"/>
</dbReference>
<dbReference type="GO" id="GO:0016020">
    <property type="term" value="C:membrane"/>
    <property type="evidence" value="ECO:0007669"/>
    <property type="project" value="UniProtKB-SubCell"/>
</dbReference>
<evidence type="ECO:0000259" key="9">
    <source>
        <dbReference type="Pfam" id="PF25198"/>
    </source>
</evidence>
<dbReference type="PANTHER" id="PTHR35789">
    <property type="entry name" value="SPORE GERMINATION PROTEIN B3"/>
    <property type="match status" value="1"/>
</dbReference>
<evidence type="ECO:0000256" key="2">
    <source>
        <dbReference type="ARBA" id="ARBA00007886"/>
    </source>
</evidence>
<evidence type="ECO:0000256" key="4">
    <source>
        <dbReference type="ARBA" id="ARBA00022729"/>
    </source>
</evidence>
<evidence type="ECO:0000256" key="5">
    <source>
        <dbReference type="ARBA" id="ARBA00023136"/>
    </source>
</evidence>
<dbReference type="EMBL" id="RXHU01000007">
    <property type="protein sequence ID" value="RTE11466.1"/>
    <property type="molecule type" value="Genomic_DNA"/>
</dbReference>
<keyword evidence="11" id="KW-1185">Reference proteome</keyword>
<accession>A0A3S0BZ02</accession>
<feature type="domain" description="Spore germination GerAC-like C-terminal" evidence="8">
    <location>
        <begin position="144"/>
        <end position="309"/>
    </location>
</feature>
<feature type="non-terminal residue" evidence="10">
    <location>
        <position position="1"/>
    </location>
</feature>
<evidence type="ECO:0000256" key="7">
    <source>
        <dbReference type="ARBA" id="ARBA00023288"/>
    </source>
</evidence>
<organism evidence="10 11">
    <name type="scientific">Paenibacillus whitsoniae</name>
    <dbReference type="NCBI Taxonomy" id="2496558"/>
    <lineage>
        <taxon>Bacteria</taxon>
        <taxon>Bacillati</taxon>
        <taxon>Bacillota</taxon>
        <taxon>Bacilli</taxon>
        <taxon>Bacillales</taxon>
        <taxon>Paenibacillaceae</taxon>
        <taxon>Paenibacillus</taxon>
    </lineage>
</organism>
<comment type="similarity">
    <text evidence="2">Belongs to the GerABKC lipoprotein family.</text>
</comment>
<dbReference type="PANTHER" id="PTHR35789:SF1">
    <property type="entry name" value="SPORE GERMINATION PROTEIN B3"/>
    <property type="match status" value="1"/>
</dbReference>
<dbReference type="Pfam" id="PF05504">
    <property type="entry name" value="Spore_GerAC"/>
    <property type="match status" value="1"/>
</dbReference>
<reference evidence="10 11" key="1">
    <citation type="submission" date="2018-12" db="EMBL/GenBank/DDBJ databases">
        <title>Bacillus ochoae sp. nov., Paenibacillus whitsoniae sp. nov., Paenibacillus spiritus sp. nov. Isolated from the Mars Exploration Rover during spacecraft assembly.</title>
        <authorList>
            <person name="Seuylemezian A."/>
            <person name="Vaishampayan P."/>
        </authorList>
    </citation>
    <scope>NUCLEOTIDE SEQUENCE [LARGE SCALE GENOMIC DNA]</scope>
    <source>
        <strain evidence="10 11">MER 54</strain>
    </source>
</reference>
<feature type="domain" description="Spore germination protein N-terminal" evidence="9">
    <location>
        <begin position="5"/>
        <end position="125"/>
    </location>
</feature>
<evidence type="ECO:0000256" key="3">
    <source>
        <dbReference type="ARBA" id="ARBA00022544"/>
    </source>
</evidence>
<dbReference type="NCBIfam" id="TIGR02887">
    <property type="entry name" value="spore_ger_x_C"/>
    <property type="match status" value="1"/>
</dbReference>
<comment type="caution">
    <text evidence="10">The sequence shown here is derived from an EMBL/GenBank/DDBJ whole genome shotgun (WGS) entry which is preliminary data.</text>
</comment>
<dbReference type="InterPro" id="IPR057336">
    <property type="entry name" value="GerAC_N"/>
</dbReference>
<dbReference type="GO" id="GO:0009847">
    <property type="term" value="P:spore germination"/>
    <property type="evidence" value="ECO:0007669"/>
    <property type="project" value="InterPro"/>
</dbReference>
<dbReference type="RefSeq" id="WP_126139412.1">
    <property type="nucleotide sequence ID" value="NZ_RXHU01000007.1"/>
</dbReference>
<evidence type="ECO:0000313" key="10">
    <source>
        <dbReference type="EMBL" id="RTE11466.1"/>
    </source>
</evidence>
<comment type="subcellular location">
    <subcellularLocation>
        <location evidence="1">Membrane</location>
        <topology evidence="1">Lipid-anchor</topology>
    </subcellularLocation>
</comment>
<dbReference type="OrthoDB" id="9816067at2"/>
<keyword evidence="5" id="KW-0472">Membrane</keyword>
<dbReference type="InterPro" id="IPR046953">
    <property type="entry name" value="Spore_GerAC-like_C"/>
</dbReference>
<keyword evidence="7" id="KW-0449">Lipoprotein</keyword>
<dbReference type="AlphaFoldDB" id="A0A3S0BZ02"/>
<keyword evidence="4" id="KW-0732">Signal</keyword>
<dbReference type="Proteomes" id="UP000276128">
    <property type="component" value="Unassembled WGS sequence"/>
</dbReference>
<evidence type="ECO:0000256" key="6">
    <source>
        <dbReference type="ARBA" id="ARBA00023139"/>
    </source>
</evidence>
<protein>
    <submittedName>
        <fullName evidence="10">Ger(X)C family spore germination protein</fullName>
    </submittedName>
</protein>
<keyword evidence="3" id="KW-0309">Germination</keyword>
<dbReference type="Pfam" id="PF25198">
    <property type="entry name" value="Spore_GerAC_N"/>
    <property type="match status" value="1"/>
</dbReference>
<name>A0A3S0BZ02_9BACL</name>
<dbReference type="InterPro" id="IPR008844">
    <property type="entry name" value="Spore_GerAC-like"/>
</dbReference>
<gene>
    <name evidence="10" type="ORF">EJQ19_01325</name>
</gene>
<dbReference type="InterPro" id="IPR038501">
    <property type="entry name" value="Spore_GerAC_C_sf"/>
</dbReference>
<keyword evidence="6" id="KW-0564">Palmitate</keyword>
<evidence type="ECO:0000259" key="8">
    <source>
        <dbReference type="Pfam" id="PF05504"/>
    </source>
</evidence>
<sequence length="325" mass="37273">GTTLLRKATGKDIDEAIIELQRKLSRYLFWGHSEVIVFGKAAADKGIRPYLDFFLRYLQFREHAYVYVTPGRAISVLDLQPLLERSTSEELREMGNMKLGMRVTLKRLAQMIEGESQSAVLTVVDPVSWRQVNKPAQMTTAIQDVAVFDKDKLSSMLDRQETIGLLLLRNELETMNFSFRLQDTEGVVGVHLIQANARFTPKITPFGEWRMEVDIQASGDLIQNTTNTNNMSHDFIRKAKEAWKLQLVESVESSLANAQKKLQIDAFDFAVLFRKHYPREWAKNKQQWDTIFRELPVDVTVRTEITRVGKSGLPQGMPADKIRKK</sequence>
<proteinExistence type="inferred from homology"/>
<evidence type="ECO:0000256" key="1">
    <source>
        <dbReference type="ARBA" id="ARBA00004635"/>
    </source>
</evidence>
<evidence type="ECO:0000313" key="11">
    <source>
        <dbReference type="Proteomes" id="UP000276128"/>
    </source>
</evidence>